<keyword evidence="6" id="KW-1185">Reference proteome</keyword>
<dbReference type="InterPro" id="IPR036770">
    <property type="entry name" value="Ankyrin_rpt-contain_sf"/>
</dbReference>
<gene>
    <name evidence="5" type="ORF">HBE96_15810</name>
</gene>
<evidence type="ECO:0000256" key="4">
    <source>
        <dbReference type="SAM" id="Phobius"/>
    </source>
</evidence>
<comment type="caution">
    <text evidence="5">The sequence shown here is derived from an EMBL/GenBank/DDBJ whole genome shotgun (WGS) entry which is preliminary data.</text>
</comment>
<reference evidence="5 6" key="2">
    <citation type="submission" date="2020-06" db="EMBL/GenBank/DDBJ databases">
        <title>Complete Genome Sequence of Clostridium muelleri sp. nov. P21T, an Acid-Alcohol Producing Acetogen Isolated from Old Hay.</title>
        <authorList>
            <person name="Duncan K.E."/>
            <person name="Tanner R.S."/>
        </authorList>
    </citation>
    <scope>NUCLEOTIDE SEQUENCE [LARGE SCALE GENOMIC DNA]</scope>
    <source>
        <strain evidence="5 6">P21</strain>
    </source>
</reference>
<feature type="repeat" description="ANK" evidence="3">
    <location>
        <begin position="117"/>
        <end position="157"/>
    </location>
</feature>
<keyword evidence="4" id="KW-0472">Membrane</keyword>
<evidence type="ECO:0000256" key="3">
    <source>
        <dbReference type="PROSITE-ProRule" id="PRU00023"/>
    </source>
</evidence>
<evidence type="ECO:0000313" key="5">
    <source>
        <dbReference type="EMBL" id="NMM64107.1"/>
    </source>
</evidence>
<dbReference type="RefSeq" id="WP_169298704.1">
    <property type="nucleotide sequence ID" value="NZ_JABBNI010000033.1"/>
</dbReference>
<dbReference type="InterPro" id="IPR002110">
    <property type="entry name" value="Ankyrin_rpt"/>
</dbReference>
<keyword evidence="4" id="KW-0812">Transmembrane</keyword>
<dbReference type="SMART" id="SM00248">
    <property type="entry name" value="ANK"/>
    <property type="match status" value="3"/>
</dbReference>
<dbReference type="PANTHER" id="PTHR24189">
    <property type="entry name" value="MYOTROPHIN"/>
    <property type="match status" value="1"/>
</dbReference>
<reference evidence="5 6" key="1">
    <citation type="submission" date="2020-04" db="EMBL/GenBank/DDBJ databases">
        <authorList>
            <person name="Doyle D.A."/>
        </authorList>
    </citation>
    <scope>NUCLEOTIDE SEQUENCE [LARGE SCALE GENOMIC DNA]</scope>
    <source>
        <strain evidence="5 6">P21</strain>
    </source>
</reference>
<evidence type="ECO:0000256" key="1">
    <source>
        <dbReference type="ARBA" id="ARBA00022737"/>
    </source>
</evidence>
<dbReference type="Proteomes" id="UP000537131">
    <property type="component" value="Unassembled WGS sequence"/>
</dbReference>
<dbReference type="SUPFAM" id="SSF48403">
    <property type="entry name" value="Ankyrin repeat"/>
    <property type="match status" value="1"/>
</dbReference>
<dbReference type="InterPro" id="IPR050745">
    <property type="entry name" value="Multifunctional_regulatory"/>
</dbReference>
<sequence length="320" mass="36487">MGKKNFFIVSILIIIACSLGSYYLFRERSNKSDEEGNKMYNVGIYKDTSAWELALAVRDEKTKTIEKIVKDNPKLLNYQDPKYGVTLLLWSVGTERYKSAEELLKCGADPNIASTNTGETPLFTAAGYSWIDNDYKKDAKYVKLLLKYGANPNKNNMKENKPGFVKTVFDPGESPLMNSIGCGIEKTKALVEAGADINCKTKNGYTAAINALQYGTGDTKTVEYAYYLIVEKKAKVNESYHRSEAVTMSDDNPNDKFYPVDSLRYWIPELGSKEYKMKMEIVKEFANQGVNYWNTKIPKNKLSQIKKLYPDTWEEYIKKY</sequence>
<keyword evidence="4" id="KW-1133">Transmembrane helix</keyword>
<dbReference type="Pfam" id="PF12796">
    <property type="entry name" value="Ank_2"/>
    <property type="match status" value="1"/>
</dbReference>
<dbReference type="PROSITE" id="PS51257">
    <property type="entry name" value="PROKAR_LIPOPROTEIN"/>
    <property type="match status" value="1"/>
</dbReference>
<dbReference type="AlphaFoldDB" id="A0A7Y0EJ77"/>
<feature type="transmembrane region" description="Helical" evidence="4">
    <location>
        <begin position="6"/>
        <end position="25"/>
    </location>
</feature>
<dbReference type="EMBL" id="JABBNI010000033">
    <property type="protein sequence ID" value="NMM64107.1"/>
    <property type="molecule type" value="Genomic_DNA"/>
</dbReference>
<keyword evidence="2 3" id="KW-0040">ANK repeat</keyword>
<organism evidence="5 6">
    <name type="scientific">Clostridium muellerianum</name>
    <dbReference type="NCBI Taxonomy" id="2716538"/>
    <lineage>
        <taxon>Bacteria</taxon>
        <taxon>Bacillati</taxon>
        <taxon>Bacillota</taxon>
        <taxon>Clostridia</taxon>
        <taxon>Eubacteriales</taxon>
        <taxon>Clostridiaceae</taxon>
        <taxon>Clostridium</taxon>
    </lineage>
</organism>
<dbReference type="PANTHER" id="PTHR24189:SF50">
    <property type="entry name" value="ANKYRIN REPEAT AND SOCS BOX PROTEIN 2"/>
    <property type="match status" value="1"/>
</dbReference>
<dbReference type="Gene3D" id="1.25.40.20">
    <property type="entry name" value="Ankyrin repeat-containing domain"/>
    <property type="match status" value="2"/>
</dbReference>
<dbReference type="PROSITE" id="PS50088">
    <property type="entry name" value="ANK_REPEAT"/>
    <property type="match status" value="1"/>
</dbReference>
<evidence type="ECO:0000313" key="6">
    <source>
        <dbReference type="Proteomes" id="UP000537131"/>
    </source>
</evidence>
<name>A0A7Y0EJ77_9CLOT</name>
<accession>A0A7Y0EJ77</accession>
<evidence type="ECO:0000256" key="2">
    <source>
        <dbReference type="ARBA" id="ARBA00023043"/>
    </source>
</evidence>
<protein>
    <submittedName>
        <fullName evidence="5">Ankyrin repeat domain-containing protein</fullName>
    </submittedName>
</protein>
<proteinExistence type="predicted"/>
<keyword evidence="1" id="KW-0677">Repeat</keyword>